<keyword evidence="4" id="KW-0539">Nucleus</keyword>
<evidence type="ECO:0000256" key="1">
    <source>
        <dbReference type="ARBA" id="ARBA00022728"/>
    </source>
</evidence>
<evidence type="ECO:0000313" key="8">
    <source>
        <dbReference type="EMBL" id="CAI9966698.1"/>
    </source>
</evidence>
<evidence type="ECO:0000259" key="5">
    <source>
        <dbReference type="PROSITE" id="PS52002"/>
    </source>
</evidence>
<comment type="subcellular location">
    <subcellularLocation>
        <location evidence="4">Nucleus</location>
    </subcellularLocation>
</comment>
<evidence type="ECO:0000313" key="9">
    <source>
        <dbReference type="EMBL" id="CAI9970044.1"/>
    </source>
</evidence>
<evidence type="ECO:0000313" key="10">
    <source>
        <dbReference type="EMBL" id="CAL5998039.1"/>
    </source>
</evidence>
<dbReference type="GO" id="GO:0005685">
    <property type="term" value="C:U1 snRNP"/>
    <property type="evidence" value="ECO:0007669"/>
    <property type="project" value="TreeGrafter"/>
</dbReference>
<dbReference type="GO" id="GO:0000398">
    <property type="term" value="P:mRNA splicing, via spliceosome"/>
    <property type="evidence" value="ECO:0007669"/>
    <property type="project" value="InterPro"/>
</dbReference>
<evidence type="ECO:0000256" key="4">
    <source>
        <dbReference type="PIRNR" id="PIRNR006609"/>
    </source>
</evidence>
<dbReference type="Gene3D" id="2.30.30.100">
    <property type="match status" value="1"/>
</dbReference>
<keyword evidence="2 4" id="KW-0508">mRNA splicing</keyword>
<dbReference type="EMBL" id="CAXDID020000317">
    <property type="protein sequence ID" value="CAL6076013.1"/>
    <property type="molecule type" value="Genomic_DNA"/>
</dbReference>
<dbReference type="GO" id="GO:0034715">
    <property type="term" value="C:pICln-Sm protein complex"/>
    <property type="evidence" value="ECO:0007669"/>
    <property type="project" value="TreeGrafter"/>
</dbReference>
<evidence type="ECO:0000313" key="11">
    <source>
        <dbReference type="EMBL" id="CAL6035025.1"/>
    </source>
</evidence>
<reference evidence="6" key="1">
    <citation type="submission" date="2023-06" db="EMBL/GenBank/DDBJ databases">
        <authorList>
            <person name="Kurt Z."/>
        </authorList>
    </citation>
    <scope>NUCLEOTIDE SEQUENCE</scope>
</reference>
<evidence type="ECO:0000256" key="3">
    <source>
        <dbReference type="ARBA" id="ARBA00023274"/>
    </source>
</evidence>
<dbReference type="SMART" id="SM00651">
    <property type="entry name" value="Sm"/>
    <property type="match status" value="1"/>
</dbReference>
<dbReference type="InterPro" id="IPR001163">
    <property type="entry name" value="Sm_dom_euk/arc"/>
</dbReference>
<sequence length="69" mass="7963">MTIVTPKLLLQTQIGKQITVELKWNSQITGILQSFDEYMNLRLKDATFGDQTISDMLLRCNNVLYIITE</sequence>
<dbReference type="PANTHER" id="PTHR11021:SF0">
    <property type="entry name" value="SMALL NUCLEAR RIBONUCLEOPROTEIN F"/>
    <property type="match status" value="1"/>
</dbReference>
<dbReference type="PIRSF" id="PIRSF006609">
    <property type="entry name" value="snRNP_SmF"/>
    <property type="match status" value="1"/>
</dbReference>
<evidence type="ECO:0000313" key="14">
    <source>
        <dbReference type="EMBL" id="CAL6094012.1"/>
    </source>
</evidence>
<comment type="caution">
    <text evidence="6">The sequence shown here is derived from an EMBL/GenBank/DDBJ whole genome shotgun (WGS) entry which is preliminary data.</text>
</comment>
<evidence type="ECO:0000313" key="12">
    <source>
        <dbReference type="EMBL" id="CAL6072717.1"/>
    </source>
</evidence>
<dbReference type="InterPro" id="IPR047575">
    <property type="entry name" value="Sm"/>
</dbReference>
<feature type="domain" description="Sm" evidence="5">
    <location>
        <begin position="5"/>
        <end position="69"/>
    </location>
</feature>
<keyword evidence="4" id="KW-0507">mRNA processing</keyword>
<dbReference type="PANTHER" id="PTHR11021">
    <property type="entry name" value="SMALL NUCLEAR RIBONUCLEOPROTEIN F SNRNP-F"/>
    <property type="match status" value="1"/>
</dbReference>
<evidence type="ECO:0000313" key="13">
    <source>
        <dbReference type="EMBL" id="CAL6076013.1"/>
    </source>
</evidence>
<comment type="similarity">
    <text evidence="4">Belongs to the snRNP Sm proteins family. SmF/LSm6 subfamily.</text>
</comment>
<evidence type="ECO:0000256" key="2">
    <source>
        <dbReference type="ARBA" id="ARBA00023187"/>
    </source>
</evidence>
<evidence type="ECO:0000313" key="6">
    <source>
        <dbReference type="EMBL" id="CAI9925554.1"/>
    </source>
</evidence>
<dbReference type="GO" id="GO:0071013">
    <property type="term" value="C:catalytic step 2 spliceosome"/>
    <property type="evidence" value="ECO:0007669"/>
    <property type="project" value="TreeGrafter"/>
</dbReference>
<proteinExistence type="inferred from homology"/>
<keyword evidence="1 4" id="KW-0747">Spliceosome</keyword>
<protein>
    <submittedName>
        <fullName evidence="6">LSM domain protein</fullName>
    </submittedName>
    <submittedName>
        <fullName evidence="10">LSM_domain protein</fullName>
    </submittedName>
</protein>
<dbReference type="EMBL" id="CAXDID020000130">
    <property type="protein sequence ID" value="CAL6035025.1"/>
    <property type="molecule type" value="Genomic_DNA"/>
</dbReference>
<dbReference type="InterPro" id="IPR010920">
    <property type="entry name" value="LSM_dom_sf"/>
</dbReference>
<evidence type="ECO:0000313" key="15">
    <source>
        <dbReference type="Proteomes" id="UP001642409"/>
    </source>
</evidence>
<dbReference type="Pfam" id="PF01423">
    <property type="entry name" value="LSM"/>
    <property type="match status" value="1"/>
</dbReference>
<organism evidence="6">
    <name type="scientific">Hexamita inflata</name>
    <dbReference type="NCBI Taxonomy" id="28002"/>
    <lineage>
        <taxon>Eukaryota</taxon>
        <taxon>Metamonada</taxon>
        <taxon>Diplomonadida</taxon>
        <taxon>Hexamitidae</taxon>
        <taxon>Hexamitinae</taxon>
        <taxon>Hexamita</taxon>
    </lineage>
</organism>
<keyword evidence="4" id="KW-0694">RNA-binding</keyword>
<dbReference type="EMBL" id="CATOUU010001067">
    <property type="protein sequence ID" value="CAI9970044.1"/>
    <property type="molecule type" value="Genomic_DNA"/>
</dbReference>
<keyword evidence="15" id="KW-1185">Reference proteome</keyword>
<dbReference type="EMBL" id="CATOUU010001009">
    <property type="protein sequence ID" value="CAI9966698.1"/>
    <property type="molecule type" value="Genomic_DNA"/>
</dbReference>
<dbReference type="EMBL" id="CATOUU010000343">
    <property type="protein sequence ID" value="CAI9925554.1"/>
    <property type="molecule type" value="Genomic_DNA"/>
</dbReference>
<dbReference type="EMBL" id="CAXDID020000037">
    <property type="protein sequence ID" value="CAL5998039.1"/>
    <property type="molecule type" value="Genomic_DNA"/>
</dbReference>
<dbReference type="EMBL" id="CAXDID020000297">
    <property type="protein sequence ID" value="CAL6072717.1"/>
    <property type="molecule type" value="Genomic_DNA"/>
</dbReference>
<dbReference type="AlphaFoldDB" id="A0AA86TQI6"/>
<dbReference type="GO" id="GO:0003723">
    <property type="term" value="F:RNA binding"/>
    <property type="evidence" value="ECO:0007669"/>
    <property type="project" value="UniProtKB-UniRule"/>
</dbReference>
<gene>
    <name evidence="6" type="ORF">HINF_LOCUS13199</name>
    <name evidence="10" type="ORF">HINF_LOCUS15542</name>
    <name evidence="7" type="ORF">HINF_LOCUS23889</name>
    <name evidence="11" type="ORF">HINF_LOCUS35729</name>
    <name evidence="8" type="ORF">HINF_LOCUS54343</name>
    <name evidence="12" type="ORF">HINF_LOCUS55756</name>
    <name evidence="13" type="ORF">HINF_LOCUS57484</name>
    <name evidence="9" type="ORF">HINF_LOCUS57689</name>
    <name evidence="14" type="ORF">HINF_LOCUS67266</name>
</gene>
<reference evidence="10 15" key="2">
    <citation type="submission" date="2024-07" db="EMBL/GenBank/DDBJ databases">
        <authorList>
            <person name="Akdeniz Z."/>
        </authorList>
    </citation>
    <scope>NUCLEOTIDE SEQUENCE [LARGE SCALE GENOMIC DNA]</scope>
</reference>
<accession>A0AA86TQI6</accession>
<dbReference type="EMBL" id="CATOUU010000634">
    <property type="protein sequence ID" value="CAI9936244.1"/>
    <property type="molecule type" value="Genomic_DNA"/>
</dbReference>
<dbReference type="SUPFAM" id="SSF50182">
    <property type="entry name" value="Sm-like ribonucleoproteins"/>
    <property type="match status" value="1"/>
</dbReference>
<dbReference type="PROSITE" id="PS52002">
    <property type="entry name" value="SM"/>
    <property type="match status" value="1"/>
</dbReference>
<dbReference type="InterPro" id="IPR016487">
    <property type="entry name" value="Lsm6/sSmF"/>
</dbReference>
<name>A0AA86TQI6_9EUKA</name>
<dbReference type="EMBL" id="CAXDID020000462">
    <property type="protein sequence ID" value="CAL6094012.1"/>
    <property type="molecule type" value="Genomic_DNA"/>
</dbReference>
<evidence type="ECO:0000313" key="7">
    <source>
        <dbReference type="EMBL" id="CAI9936244.1"/>
    </source>
</evidence>
<dbReference type="Proteomes" id="UP001642409">
    <property type="component" value="Unassembled WGS sequence"/>
</dbReference>
<keyword evidence="3 4" id="KW-0687">Ribonucleoprotein</keyword>